<dbReference type="AlphaFoldDB" id="A0A2W5TCD5"/>
<dbReference type="EMBL" id="QFQD01000014">
    <property type="protein sequence ID" value="PZQ84020.1"/>
    <property type="molecule type" value="Genomic_DNA"/>
</dbReference>
<dbReference type="PANTHER" id="PTHR46193">
    <property type="entry name" value="6-PHOSPHOGLUCONATE PHOSPHATASE"/>
    <property type="match status" value="1"/>
</dbReference>
<protein>
    <submittedName>
        <fullName evidence="6">HAD family phosphatase</fullName>
    </submittedName>
</protein>
<keyword evidence="3" id="KW-0479">Metal-binding</keyword>
<dbReference type="GO" id="GO:0046872">
    <property type="term" value="F:metal ion binding"/>
    <property type="evidence" value="ECO:0007669"/>
    <property type="project" value="UniProtKB-KW"/>
</dbReference>
<gene>
    <name evidence="6" type="ORF">DI549_06075</name>
</gene>
<keyword evidence="4" id="KW-0460">Magnesium</keyword>
<dbReference type="InterPro" id="IPR051600">
    <property type="entry name" value="Beta-PGM-like"/>
</dbReference>
<evidence type="ECO:0000256" key="4">
    <source>
        <dbReference type="ARBA" id="ARBA00022842"/>
    </source>
</evidence>
<dbReference type="SFLD" id="SFLDG01129">
    <property type="entry name" value="C1.5:_HAD__Beta-PGM__Phosphata"/>
    <property type="match status" value="1"/>
</dbReference>
<comment type="caution">
    <text evidence="6">The sequence shown here is derived from an EMBL/GenBank/DDBJ whole genome shotgun (WGS) entry which is preliminary data.</text>
</comment>
<dbReference type="InterPro" id="IPR023214">
    <property type="entry name" value="HAD_sf"/>
</dbReference>
<dbReference type="SFLD" id="SFLDS00003">
    <property type="entry name" value="Haloacid_Dehalogenase"/>
    <property type="match status" value="1"/>
</dbReference>
<comment type="cofactor">
    <cofactor evidence="1">
        <name>Mg(2+)</name>
        <dbReference type="ChEBI" id="CHEBI:18420"/>
    </cofactor>
</comment>
<dbReference type="InterPro" id="IPR006439">
    <property type="entry name" value="HAD-SF_hydro_IA"/>
</dbReference>
<dbReference type="NCBIfam" id="TIGR01509">
    <property type="entry name" value="HAD-SF-IA-v3"/>
    <property type="match status" value="1"/>
</dbReference>
<organism evidence="6 7">
    <name type="scientific">Ancylobacter novellus</name>
    <name type="common">Thiobacillus novellus</name>
    <dbReference type="NCBI Taxonomy" id="921"/>
    <lineage>
        <taxon>Bacteria</taxon>
        <taxon>Pseudomonadati</taxon>
        <taxon>Pseudomonadota</taxon>
        <taxon>Alphaproteobacteria</taxon>
        <taxon>Hyphomicrobiales</taxon>
        <taxon>Xanthobacteraceae</taxon>
        <taxon>Ancylobacter</taxon>
    </lineage>
</organism>
<evidence type="ECO:0000313" key="6">
    <source>
        <dbReference type="EMBL" id="PZQ84020.1"/>
    </source>
</evidence>
<dbReference type="Gene3D" id="1.10.150.240">
    <property type="entry name" value="Putative phosphatase, domain 2"/>
    <property type="match status" value="1"/>
</dbReference>
<reference evidence="6 7" key="1">
    <citation type="submission" date="2017-08" db="EMBL/GenBank/DDBJ databases">
        <title>Infants hospitalized years apart are colonized by the same room-sourced microbial strains.</title>
        <authorList>
            <person name="Brooks B."/>
            <person name="Olm M.R."/>
            <person name="Firek B.A."/>
            <person name="Baker R."/>
            <person name="Thomas B.C."/>
            <person name="Morowitz M.J."/>
            <person name="Banfield J.F."/>
        </authorList>
    </citation>
    <scope>NUCLEOTIDE SEQUENCE [LARGE SCALE GENOMIC DNA]</scope>
    <source>
        <strain evidence="6">S2_005_001_R2_27</strain>
    </source>
</reference>
<evidence type="ECO:0000313" key="7">
    <source>
        <dbReference type="Proteomes" id="UP000248887"/>
    </source>
</evidence>
<keyword evidence="5" id="KW-0119">Carbohydrate metabolism</keyword>
<accession>A0A2W5TCD5</accession>
<dbReference type="Proteomes" id="UP000248887">
    <property type="component" value="Unassembled WGS sequence"/>
</dbReference>
<evidence type="ECO:0000256" key="3">
    <source>
        <dbReference type="ARBA" id="ARBA00022723"/>
    </source>
</evidence>
<dbReference type="GO" id="GO:0003824">
    <property type="term" value="F:catalytic activity"/>
    <property type="evidence" value="ECO:0007669"/>
    <property type="project" value="UniProtKB-ARBA"/>
</dbReference>
<evidence type="ECO:0000256" key="1">
    <source>
        <dbReference type="ARBA" id="ARBA00001946"/>
    </source>
</evidence>
<dbReference type="InterPro" id="IPR023198">
    <property type="entry name" value="PGP-like_dom2"/>
</dbReference>
<dbReference type="Pfam" id="PF00702">
    <property type="entry name" value="Hydrolase"/>
    <property type="match status" value="1"/>
</dbReference>
<dbReference type="InterPro" id="IPR036412">
    <property type="entry name" value="HAD-like_sf"/>
</dbReference>
<sequence>MSGRRLRAVAWDIDGTLIDSEPLHHRALLDACRTYGADLSDLPDQAFRGIHTGDVWTAIRDRLPAGTAQDEWLDRINAHYVSQRHTLVAEPEAVATIRALARLGIAQLCVSNSCRSVVDANIDALGISDAIAFSLSLDDVVCGKPDPEPYRRACERLGVAPDEVAAVEDSLSGARSARAAGLYVVGYRAGGVSFEDIDLEIDGLQEIVPLFKR</sequence>
<name>A0A2W5TCD5_ANCNO</name>
<comment type="similarity">
    <text evidence="2">Belongs to the HAD-like hydrolase superfamily. CbbY/CbbZ/Gph/YieH family.</text>
</comment>
<evidence type="ECO:0000256" key="2">
    <source>
        <dbReference type="ARBA" id="ARBA00006171"/>
    </source>
</evidence>
<dbReference type="SUPFAM" id="SSF56784">
    <property type="entry name" value="HAD-like"/>
    <property type="match status" value="1"/>
</dbReference>
<evidence type="ECO:0000256" key="5">
    <source>
        <dbReference type="ARBA" id="ARBA00023277"/>
    </source>
</evidence>
<proteinExistence type="inferred from homology"/>
<dbReference type="CDD" id="cd07505">
    <property type="entry name" value="HAD_BPGM-like"/>
    <property type="match status" value="1"/>
</dbReference>
<dbReference type="Gene3D" id="3.40.50.1000">
    <property type="entry name" value="HAD superfamily/HAD-like"/>
    <property type="match status" value="1"/>
</dbReference>
<dbReference type="PANTHER" id="PTHR46193:SF18">
    <property type="entry name" value="HEXITOL PHOSPHATASE B"/>
    <property type="match status" value="1"/>
</dbReference>